<sequence>MTGRLPLLTRRGDTLRYDREKGIVAILNRRLYPAETVWVDCADLEAVARAIETMVIQGGPPLAYAAGYGLALALDHASDYSLAEQQAVLDQALERLRRTRPTADDLHTILAEAERLALQALNQNKAPNDVVYAYVADEIQRGDRSAERCGVRAAELLTDGDTILTVCYPGAAFNWMLYTAVVKQGKQVAVMPTETRPYGQGIRLTASQALEIGSQVTVINDNMSGFCLSRDMISVYITAADRIALDGSIANKVGTYTNAVLAKRHGVPFYVLGYDGPDINTPTGAEIPIEERNGDEVLMMNGQRIAPAGVRGYYPAFDVTPPELISSIVTDRGIYRPAMIERYLDDSSDAPLDVIPLLG</sequence>
<dbReference type="InterPro" id="IPR042529">
    <property type="entry name" value="IF_2B-like_C"/>
</dbReference>
<dbReference type="InterPro" id="IPR037171">
    <property type="entry name" value="NagB/RpiA_transferase-like"/>
</dbReference>
<dbReference type="InterPro" id="IPR011559">
    <property type="entry name" value="Initiation_fac_2B_a/b/d"/>
</dbReference>
<evidence type="ECO:0000313" key="3">
    <source>
        <dbReference type="EMBL" id="KPL81295.1"/>
    </source>
</evidence>
<dbReference type="RefSeq" id="WP_054536565.1">
    <property type="nucleotide sequence ID" value="NZ_LGKP01000035.1"/>
</dbReference>
<dbReference type="OrthoDB" id="9803436at2"/>
<dbReference type="NCBIfam" id="NF004326">
    <property type="entry name" value="PRK05720.1"/>
    <property type="match status" value="1"/>
</dbReference>
<dbReference type="PANTHER" id="PTHR43475:SF1">
    <property type="entry name" value="METHYLTHIORIBOSE-1-PHOSPHATE ISOMERASE"/>
    <property type="match status" value="1"/>
</dbReference>
<keyword evidence="1" id="KW-0413">Isomerase</keyword>
<dbReference type="NCBIfam" id="TIGR00524">
    <property type="entry name" value="eIF-2B_rel"/>
    <property type="match status" value="1"/>
</dbReference>
<proteinExistence type="inferred from homology"/>
<dbReference type="STRING" id="70996.SE18_21730"/>
<keyword evidence="4" id="KW-1185">Reference proteome</keyword>
<dbReference type="Gene3D" id="3.40.50.10470">
    <property type="entry name" value="Translation initiation factor eif-2b, domain 2"/>
    <property type="match status" value="1"/>
</dbReference>
<dbReference type="InterPro" id="IPR027363">
    <property type="entry name" value="M1Pi_N"/>
</dbReference>
<protein>
    <submittedName>
        <fullName evidence="3">eIF-2B alpha/beta/delta-like protein</fullName>
    </submittedName>
</protein>
<accession>A0A0P6XXN0</accession>
<dbReference type="SUPFAM" id="SSF100950">
    <property type="entry name" value="NagB/RpiA/CoA transferase-like"/>
    <property type="match status" value="1"/>
</dbReference>
<name>A0A0P6XXN0_9CHLR</name>
<evidence type="ECO:0000313" key="4">
    <source>
        <dbReference type="Proteomes" id="UP000050277"/>
    </source>
</evidence>
<evidence type="ECO:0000256" key="1">
    <source>
        <dbReference type="ARBA" id="ARBA00023235"/>
    </source>
</evidence>
<dbReference type="PANTHER" id="PTHR43475">
    <property type="entry name" value="METHYLTHIORIBOSE-1-PHOSPHATE ISOMERASE"/>
    <property type="match status" value="1"/>
</dbReference>
<dbReference type="InterPro" id="IPR000649">
    <property type="entry name" value="IF-2B-related"/>
</dbReference>
<dbReference type="EMBL" id="LGKP01000035">
    <property type="protein sequence ID" value="KPL81295.1"/>
    <property type="molecule type" value="Genomic_DNA"/>
</dbReference>
<dbReference type="GO" id="GO:0046523">
    <property type="term" value="F:S-methyl-5-thioribose-1-phosphate isomerase activity"/>
    <property type="evidence" value="ECO:0007669"/>
    <property type="project" value="TreeGrafter"/>
</dbReference>
<dbReference type="PATRIC" id="fig|70996.4.peg.2161"/>
<reference evidence="3 4" key="1">
    <citation type="submission" date="2015-07" db="EMBL/GenBank/DDBJ databases">
        <title>Whole genome sequence of Herpetosiphon geysericola DSM 7119.</title>
        <authorList>
            <person name="Hemp J."/>
            <person name="Ward L.M."/>
            <person name="Pace L.A."/>
            <person name="Fischer W.W."/>
        </authorList>
    </citation>
    <scope>NUCLEOTIDE SEQUENCE [LARGE SCALE GENOMIC DNA]</scope>
    <source>
        <strain evidence="3 4">DSM 7119</strain>
    </source>
</reference>
<comment type="caution">
    <text evidence="3">The sequence shown here is derived from an EMBL/GenBank/DDBJ whole genome shotgun (WGS) entry which is preliminary data.</text>
</comment>
<organism evidence="3 4">
    <name type="scientific">Herpetosiphon geysericola</name>
    <dbReference type="NCBI Taxonomy" id="70996"/>
    <lineage>
        <taxon>Bacteria</taxon>
        <taxon>Bacillati</taxon>
        <taxon>Chloroflexota</taxon>
        <taxon>Chloroflexia</taxon>
        <taxon>Herpetosiphonales</taxon>
        <taxon>Herpetosiphonaceae</taxon>
        <taxon>Herpetosiphon</taxon>
    </lineage>
</organism>
<dbReference type="Gene3D" id="1.20.120.420">
    <property type="entry name" value="translation initiation factor eif-2b, domain 1"/>
    <property type="match status" value="1"/>
</dbReference>
<dbReference type="AlphaFoldDB" id="A0A0P6XXN0"/>
<dbReference type="Proteomes" id="UP000050277">
    <property type="component" value="Unassembled WGS sequence"/>
</dbReference>
<evidence type="ECO:0000256" key="2">
    <source>
        <dbReference type="RuleBase" id="RU003814"/>
    </source>
</evidence>
<dbReference type="Pfam" id="PF01008">
    <property type="entry name" value="IF-2B"/>
    <property type="match status" value="1"/>
</dbReference>
<dbReference type="GO" id="GO:0019509">
    <property type="term" value="P:L-methionine salvage from methylthioadenosine"/>
    <property type="evidence" value="ECO:0007669"/>
    <property type="project" value="TreeGrafter"/>
</dbReference>
<comment type="similarity">
    <text evidence="2">Belongs to the eIF-2B alpha/beta/delta subunits family.</text>
</comment>
<gene>
    <name evidence="3" type="ORF">SE18_21730</name>
</gene>